<feature type="transmembrane region" description="Helical" evidence="1">
    <location>
        <begin position="224"/>
        <end position="247"/>
    </location>
</feature>
<dbReference type="EMBL" id="CP066802">
    <property type="protein sequence ID" value="QQM67599.1"/>
    <property type="molecule type" value="Genomic_DNA"/>
</dbReference>
<feature type="transmembrane region" description="Helical" evidence="1">
    <location>
        <begin position="196"/>
        <end position="218"/>
    </location>
</feature>
<dbReference type="KEGG" id="awe:JG540_01480"/>
<evidence type="ECO:0000313" key="2">
    <source>
        <dbReference type="EMBL" id="QQM67599.1"/>
    </source>
</evidence>
<keyword evidence="1" id="KW-0812">Transmembrane</keyword>
<sequence length="315" mass="34072">MTPSAPRPLGPLGRFLAWRSLLSVPLVQRRLLDPQALLTASGAGRVGDLGAGSDVVERPELAELAHADPDSLLRPDVLGWKLGNALDHAVEQRTRLWLAQLPAADVPHLGQVLGEDLVHVVGPADAADQVVVGIHPADLVVSLSDRGEAGPSFLRQCLEGTDTMRCSRRTLAAMRRAQVAFIERTVARRAMANPVFLAYVAVFAYSSLRALPVAFVPGFTGHVWVLWTIDLLTAIPYTWGILAMVAGRRLRTRLLGLVTTVVSFMAPYVYFWTQGEGYPKGVVAAVITMILGAAALEGVRWLRDSVVTQALRAPR</sequence>
<feature type="transmembrane region" description="Helical" evidence="1">
    <location>
        <begin position="278"/>
        <end position="296"/>
    </location>
</feature>
<organism evidence="2 3">
    <name type="scientific">Actinomyces weissii</name>
    <dbReference type="NCBI Taxonomy" id="675090"/>
    <lineage>
        <taxon>Bacteria</taxon>
        <taxon>Bacillati</taxon>
        <taxon>Actinomycetota</taxon>
        <taxon>Actinomycetes</taxon>
        <taxon>Actinomycetales</taxon>
        <taxon>Actinomycetaceae</taxon>
        <taxon>Actinomyces</taxon>
    </lineage>
</organism>
<protein>
    <submittedName>
        <fullName evidence="2">Uncharacterized protein</fullName>
    </submittedName>
</protein>
<gene>
    <name evidence="2" type="ORF">JG540_01480</name>
</gene>
<reference evidence="2 3" key="1">
    <citation type="submission" date="2020-12" db="EMBL/GenBank/DDBJ databases">
        <authorList>
            <person name="Zhou J."/>
        </authorList>
    </citation>
    <scope>NUCLEOTIDE SEQUENCE [LARGE SCALE GENOMIC DNA]</scope>
    <source>
        <strain evidence="2 3">CCUG 61299</strain>
    </source>
</reference>
<accession>A0A7T7M9V4</accession>
<keyword evidence="3" id="KW-1185">Reference proteome</keyword>
<keyword evidence="1" id="KW-0472">Membrane</keyword>
<evidence type="ECO:0000313" key="3">
    <source>
        <dbReference type="Proteomes" id="UP000595895"/>
    </source>
</evidence>
<dbReference type="Proteomes" id="UP000595895">
    <property type="component" value="Chromosome"/>
</dbReference>
<dbReference type="RefSeq" id="WP_200276318.1">
    <property type="nucleotide sequence ID" value="NZ_CP066802.1"/>
</dbReference>
<evidence type="ECO:0000256" key="1">
    <source>
        <dbReference type="SAM" id="Phobius"/>
    </source>
</evidence>
<feature type="transmembrane region" description="Helical" evidence="1">
    <location>
        <begin position="254"/>
        <end position="272"/>
    </location>
</feature>
<proteinExistence type="predicted"/>
<name>A0A7T7M9V4_9ACTO</name>
<keyword evidence="1" id="KW-1133">Transmembrane helix</keyword>
<dbReference type="AlphaFoldDB" id="A0A7T7M9V4"/>